<dbReference type="OrthoDB" id="407410at2759"/>
<reference evidence="11" key="1">
    <citation type="submission" date="2025-08" db="UniProtKB">
        <authorList>
            <consortium name="RefSeq"/>
        </authorList>
    </citation>
    <scope>IDENTIFICATION</scope>
    <source>
        <tissue evidence="11">Skeletal muscle</tissue>
    </source>
</reference>
<evidence type="ECO:0000256" key="5">
    <source>
        <dbReference type="ARBA" id="ARBA00022692"/>
    </source>
</evidence>
<keyword evidence="2" id="KW-0813">Transport</keyword>
<dbReference type="Gene3D" id="1.20.1420.30">
    <property type="entry name" value="NCX, central ion-binding region"/>
    <property type="match status" value="1"/>
</dbReference>
<dbReference type="AlphaFoldDB" id="A0A6I9YMM9"/>
<dbReference type="RefSeq" id="XP_013925653.1">
    <property type="nucleotide sequence ID" value="XM_014070178.1"/>
</dbReference>
<evidence type="ECO:0000256" key="8">
    <source>
        <dbReference type="SAM" id="Phobius"/>
    </source>
</evidence>
<organism evidence="10 11">
    <name type="scientific">Thamnophis sirtalis</name>
    <dbReference type="NCBI Taxonomy" id="35019"/>
    <lineage>
        <taxon>Eukaryota</taxon>
        <taxon>Metazoa</taxon>
        <taxon>Chordata</taxon>
        <taxon>Craniata</taxon>
        <taxon>Vertebrata</taxon>
        <taxon>Euteleostomi</taxon>
        <taxon>Lepidosauria</taxon>
        <taxon>Squamata</taxon>
        <taxon>Bifurcata</taxon>
        <taxon>Unidentata</taxon>
        <taxon>Episquamata</taxon>
        <taxon>Toxicofera</taxon>
        <taxon>Serpentes</taxon>
        <taxon>Colubroidea</taxon>
        <taxon>Colubridae</taxon>
        <taxon>Natricinae</taxon>
        <taxon>Thamnophis</taxon>
    </lineage>
</organism>
<dbReference type="InterPro" id="IPR004837">
    <property type="entry name" value="NaCa_Exmemb"/>
</dbReference>
<keyword evidence="4" id="KW-0106">Calcium</keyword>
<keyword evidence="7 8" id="KW-0472">Membrane</keyword>
<feature type="domain" description="Sodium/calcium exchanger membrane region" evidence="9">
    <location>
        <begin position="2"/>
        <end position="71"/>
    </location>
</feature>
<dbReference type="GeneID" id="106551999"/>
<keyword evidence="4" id="KW-0406">Ion transport</keyword>
<dbReference type="InterPro" id="IPR044880">
    <property type="entry name" value="NCX_ion-bd_dom_sf"/>
</dbReference>
<dbReference type="GO" id="GO:0099093">
    <property type="term" value="P:calcium export from the mitochondrion"/>
    <property type="evidence" value="ECO:0007669"/>
    <property type="project" value="TreeGrafter"/>
</dbReference>
<evidence type="ECO:0000256" key="7">
    <source>
        <dbReference type="ARBA" id="ARBA00023136"/>
    </source>
</evidence>
<comment type="subcellular location">
    <subcellularLocation>
        <location evidence="1">Membrane</location>
        <topology evidence="1">Multi-pass membrane protein</topology>
    </subcellularLocation>
</comment>
<evidence type="ECO:0000256" key="2">
    <source>
        <dbReference type="ARBA" id="ARBA00022448"/>
    </source>
</evidence>
<feature type="transmembrane region" description="Helical" evidence="8">
    <location>
        <begin position="56"/>
        <end position="78"/>
    </location>
</feature>
<sequence>MWINAAATEVVNILQTLGIIFHLSNTVLGLTLLAWGNSIGDMFSDLTMARQGYPRMAFSACFGGIIFSILFTELQGSIPRTEVVKS</sequence>
<evidence type="ECO:0000256" key="1">
    <source>
        <dbReference type="ARBA" id="ARBA00004141"/>
    </source>
</evidence>
<dbReference type="GO" id="GO:0005432">
    <property type="term" value="F:calcium:sodium antiporter activity"/>
    <property type="evidence" value="ECO:0007669"/>
    <property type="project" value="TreeGrafter"/>
</dbReference>
<name>A0A6I9YMM9_9SAUR</name>
<dbReference type="Pfam" id="PF01699">
    <property type="entry name" value="Na_Ca_ex"/>
    <property type="match status" value="1"/>
</dbReference>
<evidence type="ECO:0000259" key="9">
    <source>
        <dbReference type="Pfam" id="PF01699"/>
    </source>
</evidence>
<dbReference type="Proteomes" id="UP000504617">
    <property type="component" value="Unplaced"/>
</dbReference>
<dbReference type="PANTHER" id="PTHR12266:SF0">
    <property type="entry name" value="MITOCHONDRIAL SODIUM_CALCIUM EXCHANGER PROTEIN"/>
    <property type="match status" value="1"/>
</dbReference>
<keyword evidence="5 8" id="KW-0812">Transmembrane</keyword>
<evidence type="ECO:0000256" key="4">
    <source>
        <dbReference type="ARBA" id="ARBA00022568"/>
    </source>
</evidence>
<accession>A0A6I9YMM9</accession>
<keyword evidence="4" id="KW-0109">Calcium transport</keyword>
<gene>
    <name evidence="11" type="primary">LOC106551999</name>
</gene>
<evidence type="ECO:0000256" key="6">
    <source>
        <dbReference type="ARBA" id="ARBA00022989"/>
    </source>
</evidence>
<evidence type="ECO:0000313" key="11">
    <source>
        <dbReference type="RefSeq" id="XP_013925653.1"/>
    </source>
</evidence>
<dbReference type="KEGG" id="tsr:106551999"/>
<dbReference type="GO" id="GO:0016020">
    <property type="term" value="C:membrane"/>
    <property type="evidence" value="ECO:0007669"/>
    <property type="project" value="UniProtKB-SubCell"/>
</dbReference>
<proteinExistence type="predicted"/>
<evidence type="ECO:0000256" key="3">
    <source>
        <dbReference type="ARBA" id="ARBA00022449"/>
    </source>
</evidence>
<evidence type="ECO:0000313" key="10">
    <source>
        <dbReference type="Proteomes" id="UP000504617"/>
    </source>
</evidence>
<feature type="transmembrane region" description="Helical" evidence="8">
    <location>
        <begin position="12"/>
        <end position="35"/>
    </location>
</feature>
<dbReference type="GO" id="GO:0006874">
    <property type="term" value="P:intracellular calcium ion homeostasis"/>
    <property type="evidence" value="ECO:0007669"/>
    <property type="project" value="TreeGrafter"/>
</dbReference>
<keyword evidence="6 8" id="KW-1133">Transmembrane helix</keyword>
<dbReference type="PANTHER" id="PTHR12266">
    <property type="entry name" value="NA+/CA2+ K+ INDEPENDENT EXCHANGER"/>
    <property type="match status" value="1"/>
</dbReference>
<keyword evidence="3" id="KW-0050">Antiport</keyword>
<protein>
    <submittedName>
        <fullName evidence="11">Sodium/potassium/calcium exchanger 6, mitochondrial-like</fullName>
    </submittedName>
</protein>
<dbReference type="InterPro" id="IPR051359">
    <property type="entry name" value="CaCA_antiporter"/>
</dbReference>
<keyword evidence="10" id="KW-1185">Reference proteome</keyword>